<evidence type="ECO:0000313" key="2">
    <source>
        <dbReference type="EMBL" id="JAG41072.1"/>
    </source>
</evidence>
<dbReference type="AlphaFoldDB" id="A0A0A9Z742"/>
<name>A0A0A9Z742_LYGHE</name>
<reference evidence="2" key="2">
    <citation type="submission" date="2014-07" db="EMBL/GenBank/DDBJ databases">
        <authorList>
            <person name="Hull J."/>
        </authorList>
    </citation>
    <scope>NUCLEOTIDE SEQUENCE</scope>
</reference>
<feature type="region of interest" description="Disordered" evidence="1">
    <location>
        <begin position="88"/>
        <end position="133"/>
    </location>
</feature>
<dbReference type="EMBL" id="GBHO01002532">
    <property type="protein sequence ID" value="JAG41072.1"/>
    <property type="molecule type" value="Transcribed_RNA"/>
</dbReference>
<evidence type="ECO:0000313" key="3">
    <source>
        <dbReference type="EMBL" id="JAG55566.1"/>
    </source>
</evidence>
<reference evidence="2" key="1">
    <citation type="journal article" date="2014" name="PLoS ONE">
        <title>Transcriptome-Based Identification of ABC Transporters in the Western Tarnished Plant Bug Lygus hesperus.</title>
        <authorList>
            <person name="Hull J.J."/>
            <person name="Chaney K."/>
            <person name="Geib S.M."/>
            <person name="Fabrick J.A."/>
            <person name="Brent C.S."/>
            <person name="Walsh D."/>
            <person name="Lavine L.C."/>
        </authorList>
    </citation>
    <scope>NUCLEOTIDE SEQUENCE</scope>
</reference>
<organism evidence="2">
    <name type="scientific">Lygus hesperus</name>
    <name type="common">Western plant bug</name>
    <dbReference type="NCBI Taxonomy" id="30085"/>
    <lineage>
        <taxon>Eukaryota</taxon>
        <taxon>Metazoa</taxon>
        <taxon>Ecdysozoa</taxon>
        <taxon>Arthropoda</taxon>
        <taxon>Hexapoda</taxon>
        <taxon>Insecta</taxon>
        <taxon>Pterygota</taxon>
        <taxon>Neoptera</taxon>
        <taxon>Paraneoptera</taxon>
        <taxon>Hemiptera</taxon>
        <taxon>Heteroptera</taxon>
        <taxon>Panheteroptera</taxon>
        <taxon>Cimicomorpha</taxon>
        <taxon>Miridae</taxon>
        <taxon>Mirini</taxon>
        <taxon>Lygus</taxon>
    </lineage>
</organism>
<accession>A0A0A9Z742</accession>
<evidence type="ECO:0000256" key="1">
    <source>
        <dbReference type="SAM" id="MobiDB-lite"/>
    </source>
</evidence>
<feature type="compositionally biased region" description="Low complexity" evidence="1">
    <location>
        <begin position="120"/>
        <end position="133"/>
    </location>
</feature>
<reference evidence="3" key="3">
    <citation type="submission" date="2014-09" db="EMBL/GenBank/DDBJ databases">
        <authorList>
            <person name="Magalhaes I.L.F."/>
            <person name="Oliveira U."/>
            <person name="Santos F.R."/>
            <person name="Vidigal T.H.D.A."/>
            <person name="Brescovit A.D."/>
            <person name="Santos A.J."/>
        </authorList>
    </citation>
    <scope>NUCLEOTIDE SEQUENCE</scope>
</reference>
<sequence>MMANHPRYTAGCGCCEAELQQRQADRRANNRIKDIISRVHSRFYRMKLKQNQTIPDPGFNRKIVKLADVYLDEIRYRPELMRRYGPLAGVTLPIESESESDEETRNARERKGARSGPHQSSGSSRPGTSRGNE</sequence>
<dbReference type="EMBL" id="GBRD01010258">
    <property type="protein sequence ID" value="JAG55566.1"/>
    <property type="molecule type" value="Transcribed_RNA"/>
</dbReference>
<proteinExistence type="predicted"/>
<gene>
    <name evidence="2" type="primary">mutS_41</name>
    <name evidence="2" type="ORF">CM83_99337</name>
</gene>
<feature type="compositionally biased region" description="Basic and acidic residues" evidence="1">
    <location>
        <begin position="103"/>
        <end position="112"/>
    </location>
</feature>
<protein>
    <submittedName>
        <fullName evidence="2">DNA mismatch repair protein MutS</fullName>
    </submittedName>
</protein>